<reference evidence="1" key="1">
    <citation type="submission" date="2022-07" db="EMBL/GenBank/DDBJ databases">
        <title>Genome Sequence of Phlebia brevispora.</title>
        <authorList>
            <person name="Buettner E."/>
        </authorList>
    </citation>
    <scope>NUCLEOTIDE SEQUENCE</scope>
    <source>
        <strain evidence="1">MPL23</strain>
    </source>
</reference>
<name>A0ACC1RMP7_9APHY</name>
<proteinExistence type="predicted"/>
<dbReference type="EMBL" id="JANHOG010002519">
    <property type="protein sequence ID" value="KAJ3522599.1"/>
    <property type="molecule type" value="Genomic_DNA"/>
</dbReference>
<protein>
    <submittedName>
        <fullName evidence="1">Uncharacterized protein</fullName>
    </submittedName>
</protein>
<gene>
    <name evidence="1" type="ORF">NM688_g8851</name>
</gene>
<evidence type="ECO:0000313" key="1">
    <source>
        <dbReference type="EMBL" id="KAJ3522599.1"/>
    </source>
</evidence>
<comment type="caution">
    <text evidence="1">The sequence shown here is derived from an EMBL/GenBank/DDBJ whole genome shotgun (WGS) entry which is preliminary data.</text>
</comment>
<evidence type="ECO:0000313" key="2">
    <source>
        <dbReference type="Proteomes" id="UP001148662"/>
    </source>
</evidence>
<dbReference type="Proteomes" id="UP001148662">
    <property type="component" value="Unassembled WGS sequence"/>
</dbReference>
<accession>A0ACC1RMP7</accession>
<sequence>MPSSNATLDLYVCHSMQETVEKWLLSAGYDYLQHREGRDNSSEVASLEMSGVERIFTYRNHIAMTVRVITAVSSPLEVVLRQYCITHEMAYCLYPGATLECRRSIILQSHDEGDPVGIVQSIDRTFRFSYSTSVNEAESILYPDQVRWLGDPRCWRIPLDTSALTASWQDDLLFSSWKFIYTPHPTMEFEVVTNQSLRNTYIVGDPAIHALCVAFSTIFNAIPSNHRLLRQFDRDLAGFLACWLPRQDRRSLTVIELLDVTYFIRLFSLLDLPDLE</sequence>
<keyword evidence="2" id="KW-1185">Reference proteome</keyword>
<organism evidence="1 2">
    <name type="scientific">Phlebia brevispora</name>
    <dbReference type="NCBI Taxonomy" id="194682"/>
    <lineage>
        <taxon>Eukaryota</taxon>
        <taxon>Fungi</taxon>
        <taxon>Dikarya</taxon>
        <taxon>Basidiomycota</taxon>
        <taxon>Agaricomycotina</taxon>
        <taxon>Agaricomycetes</taxon>
        <taxon>Polyporales</taxon>
        <taxon>Meruliaceae</taxon>
        <taxon>Phlebia</taxon>
    </lineage>
</organism>